<dbReference type="Pfam" id="PF01323">
    <property type="entry name" value="DSBA"/>
    <property type="match status" value="1"/>
</dbReference>
<evidence type="ECO:0000256" key="3">
    <source>
        <dbReference type="ARBA" id="ARBA00023157"/>
    </source>
</evidence>
<feature type="signal peptide" evidence="5">
    <location>
        <begin position="1"/>
        <end position="24"/>
    </location>
</feature>
<feature type="chain" id="PRO_5020960756" evidence="5">
    <location>
        <begin position="25"/>
        <end position="246"/>
    </location>
</feature>
<name>A0A4U1L2B2_9SPHN</name>
<evidence type="ECO:0000256" key="4">
    <source>
        <dbReference type="ARBA" id="ARBA00023284"/>
    </source>
</evidence>
<dbReference type="InterPro" id="IPR036249">
    <property type="entry name" value="Thioredoxin-like_sf"/>
</dbReference>
<accession>A0A4U1L2B2</accession>
<evidence type="ECO:0000259" key="6">
    <source>
        <dbReference type="PROSITE" id="PS51352"/>
    </source>
</evidence>
<evidence type="ECO:0000313" key="8">
    <source>
        <dbReference type="Proteomes" id="UP000309138"/>
    </source>
</evidence>
<keyword evidence="8" id="KW-1185">Reference proteome</keyword>
<dbReference type="InterPro" id="IPR041205">
    <property type="entry name" value="ScsC_N"/>
</dbReference>
<dbReference type="Pfam" id="PF18312">
    <property type="entry name" value="ScsC_N"/>
    <property type="match status" value="1"/>
</dbReference>
<proteinExistence type="predicted"/>
<dbReference type="CDD" id="cd03023">
    <property type="entry name" value="DsbA_Com1_like"/>
    <property type="match status" value="1"/>
</dbReference>
<dbReference type="RefSeq" id="WP_136942958.1">
    <property type="nucleotide sequence ID" value="NZ_SWKR01000002.1"/>
</dbReference>
<dbReference type="PROSITE" id="PS51352">
    <property type="entry name" value="THIOREDOXIN_2"/>
    <property type="match status" value="1"/>
</dbReference>
<organism evidence="7 8">
    <name type="scientific">Sphingomonas baiyangensis</name>
    <dbReference type="NCBI Taxonomy" id="2572576"/>
    <lineage>
        <taxon>Bacteria</taxon>
        <taxon>Pseudomonadati</taxon>
        <taxon>Pseudomonadota</taxon>
        <taxon>Alphaproteobacteria</taxon>
        <taxon>Sphingomonadales</taxon>
        <taxon>Sphingomonadaceae</taxon>
        <taxon>Sphingomonas</taxon>
    </lineage>
</organism>
<evidence type="ECO:0000313" key="7">
    <source>
        <dbReference type="EMBL" id="TKD51011.1"/>
    </source>
</evidence>
<evidence type="ECO:0000256" key="1">
    <source>
        <dbReference type="ARBA" id="ARBA00022729"/>
    </source>
</evidence>
<dbReference type="OrthoDB" id="9780147at2"/>
<dbReference type="AlphaFoldDB" id="A0A4U1L2B2"/>
<dbReference type="Proteomes" id="UP000309138">
    <property type="component" value="Unassembled WGS sequence"/>
</dbReference>
<evidence type="ECO:0000256" key="2">
    <source>
        <dbReference type="ARBA" id="ARBA00023002"/>
    </source>
</evidence>
<gene>
    <name evidence="7" type="ORF">FBR43_09755</name>
</gene>
<dbReference type="EMBL" id="SWKR01000002">
    <property type="protein sequence ID" value="TKD51011.1"/>
    <property type="molecule type" value="Genomic_DNA"/>
</dbReference>
<dbReference type="InterPro" id="IPR001853">
    <property type="entry name" value="DSBA-like_thioredoxin_dom"/>
</dbReference>
<dbReference type="Gene3D" id="3.40.30.10">
    <property type="entry name" value="Glutaredoxin"/>
    <property type="match status" value="1"/>
</dbReference>
<keyword evidence="3" id="KW-1015">Disulfide bond</keyword>
<dbReference type="GO" id="GO:0016491">
    <property type="term" value="F:oxidoreductase activity"/>
    <property type="evidence" value="ECO:0007669"/>
    <property type="project" value="UniProtKB-KW"/>
</dbReference>
<evidence type="ECO:0000256" key="5">
    <source>
        <dbReference type="SAM" id="SignalP"/>
    </source>
</evidence>
<keyword evidence="4" id="KW-0676">Redox-active center</keyword>
<comment type="caution">
    <text evidence="7">The sequence shown here is derived from an EMBL/GenBank/DDBJ whole genome shotgun (WGS) entry which is preliminary data.</text>
</comment>
<sequence>MIERLTRNPLLLALAFVAAALAGAAVYAATRPAAGGADRGAIEAVVRDYVLANPEIIPEAMERLRAKETGKVVAENRQAIVEPFGSAWKGAADPQVTVVAYMDYACGFCRQSLPMLDQLMATDPGVRVVFRELPILSAESRTAAEWSLAAARQGKFAAFHDALYASGRLTPQAIEAAIARAGIDRSAGAAFTRSQAATEELSRNLSIAGKLGMTGTPAWVVGDRVLSGAVPLAAMQASVRAAREAS</sequence>
<dbReference type="InterPro" id="IPR013766">
    <property type="entry name" value="Thioredoxin_domain"/>
</dbReference>
<keyword evidence="1 5" id="KW-0732">Signal</keyword>
<feature type="domain" description="Thioredoxin" evidence="6">
    <location>
        <begin position="51"/>
        <end position="244"/>
    </location>
</feature>
<dbReference type="PANTHER" id="PTHR13887:SF14">
    <property type="entry name" value="DISULFIDE BOND FORMATION PROTEIN D"/>
    <property type="match status" value="1"/>
</dbReference>
<protein>
    <submittedName>
        <fullName evidence="7">DsbA family protein</fullName>
    </submittedName>
</protein>
<reference evidence="7 8" key="1">
    <citation type="submission" date="2019-04" db="EMBL/GenBank/DDBJ databases">
        <authorList>
            <person name="Yang Y."/>
            <person name="Wei D."/>
        </authorList>
    </citation>
    <scope>NUCLEOTIDE SEQUENCE [LARGE SCALE GENOMIC DNA]</scope>
    <source>
        <strain evidence="7 8">L-1-4w-11</strain>
    </source>
</reference>
<dbReference type="PANTHER" id="PTHR13887">
    <property type="entry name" value="GLUTATHIONE S-TRANSFERASE KAPPA"/>
    <property type="match status" value="1"/>
</dbReference>
<keyword evidence="2" id="KW-0560">Oxidoreductase</keyword>
<dbReference type="SUPFAM" id="SSF52833">
    <property type="entry name" value="Thioredoxin-like"/>
    <property type="match status" value="1"/>
</dbReference>